<feature type="compositionally biased region" description="Low complexity" evidence="1">
    <location>
        <begin position="259"/>
        <end position="270"/>
    </location>
</feature>
<name>A0A7X0B2S4_9PROT</name>
<feature type="region of interest" description="Disordered" evidence="1">
    <location>
        <begin position="1"/>
        <end position="62"/>
    </location>
</feature>
<protein>
    <submittedName>
        <fullName evidence="2">Uncharacterized protein</fullName>
    </submittedName>
</protein>
<accession>A0A7X0B2S4</accession>
<comment type="caution">
    <text evidence="2">The sequence shown here is derived from an EMBL/GenBank/DDBJ whole genome shotgun (WGS) entry which is preliminary data.</text>
</comment>
<organism evidence="2 3">
    <name type="scientific">Nitrospirillum iridis</name>
    <dbReference type="NCBI Taxonomy" id="765888"/>
    <lineage>
        <taxon>Bacteria</taxon>
        <taxon>Pseudomonadati</taxon>
        <taxon>Pseudomonadota</taxon>
        <taxon>Alphaproteobacteria</taxon>
        <taxon>Rhodospirillales</taxon>
        <taxon>Azospirillaceae</taxon>
        <taxon>Nitrospirillum</taxon>
    </lineage>
</organism>
<feature type="region of interest" description="Disordered" evidence="1">
    <location>
        <begin position="233"/>
        <end position="362"/>
    </location>
</feature>
<dbReference type="AlphaFoldDB" id="A0A7X0B2S4"/>
<evidence type="ECO:0000313" key="2">
    <source>
        <dbReference type="EMBL" id="MBB6253164.1"/>
    </source>
</evidence>
<gene>
    <name evidence="2" type="ORF">FHS74_003733</name>
</gene>
<evidence type="ECO:0000256" key="1">
    <source>
        <dbReference type="SAM" id="MobiDB-lite"/>
    </source>
</evidence>
<keyword evidence="3" id="KW-1185">Reference proteome</keyword>
<evidence type="ECO:0000313" key="3">
    <source>
        <dbReference type="Proteomes" id="UP000539175"/>
    </source>
</evidence>
<dbReference type="Proteomes" id="UP000539175">
    <property type="component" value="Unassembled WGS sequence"/>
</dbReference>
<dbReference type="RefSeq" id="WP_184803289.1">
    <property type="nucleotide sequence ID" value="NZ_JACIIZ010000010.1"/>
</dbReference>
<sequence length="519" mass="53913">MGSNDASDRLIVVTHTDQPNGAGARAPDLPNPPSPSGDAAVAKGAQATADKSAAGTENPMVKAGRDAKLKEIDHRDPEKTKGKGIVDSLERGLIRRDPKWEAIAQTMKGLFFKSDGTLRSKETVLDARVTLDMNKGDMTRLLGMVAPLRPLSNDTTIYWAPDGGPNGTTADIETRMRQDAFKATLGHTTTTGQLAAIAAFLRGESPQDVQRKGQAGDQAQSMAGIVSTVETGKAAGVETGRRATADQAATRNQPRVEAPAKAAGDTAATKSPKPGGTPGATAEGREGSSPKASPEAKAGGRPSGGETAGATSDKGATTAGTKGRSRAATAAGDGRKPSAARAVDGARGDIGAGGPGGGKKLPETVEEFTKAFNESDGKFLNDQAKQILSDLWAARSGNYSRTIAIGFGLIDGKLSYVVHVSDLNGWRVLNGRPDLLRGARLGPPPPLVNRLLPEDRHTEVTAALQLRGEGAQGVVVATSGAACKGNCEVMWTTHGSPDDVWHTHINWERVKANQAKNAR</sequence>
<proteinExistence type="predicted"/>
<dbReference type="EMBL" id="JACIIZ010000010">
    <property type="protein sequence ID" value="MBB6253164.1"/>
    <property type="molecule type" value="Genomic_DNA"/>
</dbReference>
<reference evidence="2 3" key="1">
    <citation type="submission" date="2020-08" db="EMBL/GenBank/DDBJ databases">
        <title>Genomic Encyclopedia of Type Strains, Phase IV (KMG-IV): sequencing the most valuable type-strain genomes for metagenomic binning, comparative biology and taxonomic classification.</title>
        <authorList>
            <person name="Goeker M."/>
        </authorList>
    </citation>
    <scope>NUCLEOTIDE SEQUENCE [LARGE SCALE GENOMIC DNA]</scope>
    <source>
        <strain evidence="2 3">DSM 22198</strain>
    </source>
</reference>
<feature type="compositionally biased region" description="Gly residues" evidence="1">
    <location>
        <begin position="348"/>
        <end position="359"/>
    </location>
</feature>